<dbReference type="Proteomes" id="UP000585474">
    <property type="component" value="Unassembled WGS sequence"/>
</dbReference>
<dbReference type="PANTHER" id="PTHR48017">
    <property type="entry name" value="OS05G0424000 PROTEIN-RELATED"/>
    <property type="match status" value="1"/>
</dbReference>
<evidence type="ECO:0000256" key="3">
    <source>
        <dbReference type="ARBA" id="ARBA00022692"/>
    </source>
</evidence>
<dbReference type="AlphaFoldDB" id="A0A7J0ENX0"/>
<feature type="transmembrane region" description="Helical" evidence="7">
    <location>
        <begin position="120"/>
        <end position="141"/>
    </location>
</feature>
<comment type="caution">
    <text evidence="9">The sequence shown here is derived from an EMBL/GenBank/DDBJ whole genome shotgun (WGS) entry which is preliminary data.</text>
</comment>
<evidence type="ECO:0000256" key="2">
    <source>
        <dbReference type="ARBA" id="ARBA00022448"/>
    </source>
</evidence>
<evidence type="ECO:0000256" key="1">
    <source>
        <dbReference type="ARBA" id="ARBA00004370"/>
    </source>
</evidence>
<dbReference type="Pfam" id="PF01490">
    <property type="entry name" value="Aa_trans"/>
    <property type="match status" value="1"/>
</dbReference>
<dbReference type="GO" id="GO:0016020">
    <property type="term" value="C:membrane"/>
    <property type="evidence" value="ECO:0007669"/>
    <property type="project" value="UniProtKB-SubCell"/>
</dbReference>
<dbReference type="InterPro" id="IPR013057">
    <property type="entry name" value="AA_transpt_TM"/>
</dbReference>
<dbReference type="GO" id="GO:0006865">
    <property type="term" value="P:amino acid transport"/>
    <property type="evidence" value="ECO:0007669"/>
    <property type="project" value="UniProtKB-KW"/>
</dbReference>
<keyword evidence="2" id="KW-0813">Transport</keyword>
<feature type="domain" description="Amino acid transporter transmembrane" evidence="8">
    <location>
        <begin position="135"/>
        <end position="218"/>
    </location>
</feature>
<keyword evidence="4" id="KW-0029">Amino-acid transport</keyword>
<keyword evidence="10" id="KW-1185">Reference proteome</keyword>
<evidence type="ECO:0000256" key="4">
    <source>
        <dbReference type="ARBA" id="ARBA00022970"/>
    </source>
</evidence>
<name>A0A7J0ENX0_9ERIC</name>
<gene>
    <name evidence="9" type="ORF">Acr_06g0001080</name>
</gene>
<organism evidence="9 10">
    <name type="scientific">Actinidia rufa</name>
    <dbReference type="NCBI Taxonomy" id="165716"/>
    <lineage>
        <taxon>Eukaryota</taxon>
        <taxon>Viridiplantae</taxon>
        <taxon>Streptophyta</taxon>
        <taxon>Embryophyta</taxon>
        <taxon>Tracheophyta</taxon>
        <taxon>Spermatophyta</taxon>
        <taxon>Magnoliopsida</taxon>
        <taxon>eudicotyledons</taxon>
        <taxon>Gunneridae</taxon>
        <taxon>Pentapetalae</taxon>
        <taxon>asterids</taxon>
        <taxon>Ericales</taxon>
        <taxon>Actinidiaceae</taxon>
        <taxon>Actinidia</taxon>
    </lineage>
</organism>
<evidence type="ECO:0000313" key="10">
    <source>
        <dbReference type="Proteomes" id="UP000585474"/>
    </source>
</evidence>
<dbReference type="EMBL" id="BJWL01000006">
    <property type="protein sequence ID" value="GFY88168.1"/>
    <property type="molecule type" value="Genomic_DNA"/>
</dbReference>
<feature type="transmembrane region" description="Helical" evidence="7">
    <location>
        <begin position="161"/>
        <end position="178"/>
    </location>
</feature>
<keyword evidence="5 7" id="KW-1133">Transmembrane helix</keyword>
<sequence>MALNVSQVNEKSAEEKNIDEWLLITSFRNAKMVVFCFSQRHCHGWRQRPEPALCQFGAWMVMDHHASPVTGHHLVLAVANGSHPQNGSGYSPIAGVDSVKKEVLEHVDYTPRGKTMADNVFNFFSALGDVAFAYAVALVGFYMFGNSVEDNILNTMEKPNWLVAMANLFVVIHLIGGYQKELQIFAMPVFDMIETYPVKKMKFAPSSALCFTVRTLYVGKIKDVPILLFIGFPVSIS</sequence>
<protein>
    <submittedName>
        <fullName evidence="9">Lysine histidine transporter 2</fullName>
    </submittedName>
</protein>
<dbReference type="OrthoDB" id="40134at2759"/>
<keyword evidence="3 7" id="KW-0812">Transmembrane</keyword>
<keyword evidence="6 7" id="KW-0472">Membrane</keyword>
<accession>A0A7J0ENX0</accession>
<comment type="subcellular location">
    <subcellularLocation>
        <location evidence="1">Membrane</location>
    </subcellularLocation>
</comment>
<evidence type="ECO:0000256" key="5">
    <source>
        <dbReference type="ARBA" id="ARBA00022989"/>
    </source>
</evidence>
<evidence type="ECO:0000259" key="8">
    <source>
        <dbReference type="Pfam" id="PF01490"/>
    </source>
</evidence>
<evidence type="ECO:0000256" key="7">
    <source>
        <dbReference type="SAM" id="Phobius"/>
    </source>
</evidence>
<evidence type="ECO:0000256" key="6">
    <source>
        <dbReference type="ARBA" id="ARBA00023136"/>
    </source>
</evidence>
<evidence type="ECO:0000313" key="9">
    <source>
        <dbReference type="EMBL" id="GFY88168.1"/>
    </source>
</evidence>
<proteinExistence type="predicted"/>
<reference evidence="9 10" key="1">
    <citation type="submission" date="2019-07" db="EMBL/GenBank/DDBJ databases">
        <title>De Novo Assembly of kiwifruit Actinidia rufa.</title>
        <authorList>
            <person name="Sugita-Konishi S."/>
            <person name="Sato K."/>
            <person name="Mori E."/>
            <person name="Abe Y."/>
            <person name="Kisaki G."/>
            <person name="Hamano K."/>
            <person name="Suezawa K."/>
            <person name="Otani M."/>
            <person name="Fukuda T."/>
            <person name="Manabe T."/>
            <person name="Gomi K."/>
            <person name="Tabuchi M."/>
            <person name="Akimitsu K."/>
            <person name="Kataoka I."/>
        </authorList>
    </citation>
    <scope>NUCLEOTIDE SEQUENCE [LARGE SCALE GENOMIC DNA]</scope>
    <source>
        <strain evidence="10">cv. Fuchu</strain>
    </source>
</reference>